<dbReference type="EMBL" id="LAZR01006015">
    <property type="protein sequence ID" value="KKM95374.1"/>
    <property type="molecule type" value="Genomic_DNA"/>
</dbReference>
<accession>A0A0F9LK47</accession>
<organism evidence="1">
    <name type="scientific">marine sediment metagenome</name>
    <dbReference type="NCBI Taxonomy" id="412755"/>
    <lineage>
        <taxon>unclassified sequences</taxon>
        <taxon>metagenomes</taxon>
        <taxon>ecological metagenomes</taxon>
    </lineage>
</organism>
<reference evidence="1" key="1">
    <citation type="journal article" date="2015" name="Nature">
        <title>Complex archaea that bridge the gap between prokaryotes and eukaryotes.</title>
        <authorList>
            <person name="Spang A."/>
            <person name="Saw J.H."/>
            <person name="Jorgensen S.L."/>
            <person name="Zaremba-Niedzwiedzka K."/>
            <person name="Martijn J."/>
            <person name="Lind A.E."/>
            <person name="van Eijk R."/>
            <person name="Schleper C."/>
            <person name="Guy L."/>
            <person name="Ettema T.J."/>
        </authorList>
    </citation>
    <scope>NUCLEOTIDE SEQUENCE</scope>
</reference>
<proteinExistence type="predicted"/>
<sequence>MSENNIDEISIPIYDTYDDFKDLLEILDKINIENKDDYFNEATNQIFNIFQLIPEINELLITQLRNKIKSITKIPFGKFDTIINERRAEIKQEEKESQNVNTQTESSVLDSNIETIPFDDNKIVITSDKVTLLYDNKPPQTILNSKIEVLSILFDERKGENLYTLKIGNITYPYHTLNDIIRELGNSILRGTIGKDVISYLIIEKSKGMHVRKGKYILGWNNGWWIPIKKDEEDKDFGIICYSEEQQTVYNNCKKMYKKYSLNKKKEIKLKLQEFVKKTDMPEAYKTIIISCCIINPFRLYFIKNFGIFPHLALYGRTTAGKTSMLDSWSTDFYKNRLKHMSGKNASSPSQIEGAMTGSTFPTMVDDYKETNSYNTALMEMILKDPATGIPFWKRLNRDGIRFRAREIVSSVLTTSQALGELMNDSALIARTISLPYNEPIVSNDDWIRLELELKEEKLFSLMYDFTGNWTDKDLDKLMKKVNEKYKYELKCIPINTDLNYPKLIKIYKIILVGHFLVNKIYGTDLKINDVWDVLVKVRRKTVSTFLEHFIDYCNFARNLDEEKPIPKKLNYRMEYDVKRRVYLFESKHLSDFSLYYSGFNNDRIKFNLNSLFERANDALKYKLLIKLSKIDINSGRRKCIQISPVLIHSGDNEPTKGIERMSNILSINTSIEPEHRENAIRGITPQDVKIEFENMGETFEIPDHNSSTG</sequence>
<protein>
    <recommendedName>
        <fullName evidence="2">DUF927 domain-containing protein</fullName>
    </recommendedName>
</protein>
<evidence type="ECO:0008006" key="2">
    <source>
        <dbReference type="Google" id="ProtNLM"/>
    </source>
</evidence>
<dbReference type="AlphaFoldDB" id="A0A0F9LK47"/>
<feature type="non-terminal residue" evidence="1">
    <location>
        <position position="710"/>
    </location>
</feature>
<evidence type="ECO:0000313" key="1">
    <source>
        <dbReference type="EMBL" id="KKM95374.1"/>
    </source>
</evidence>
<comment type="caution">
    <text evidence="1">The sequence shown here is derived from an EMBL/GenBank/DDBJ whole genome shotgun (WGS) entry which is preliminary data.</text>
</comment>
<gene>
    <name evidence="1" type="ORF">LCGC14_1188780</name>
</gene>
<name>A0A0F9LK47_9ZZZZ</name>